<organism evidence="2 3">
    <name type="scientific">Aspergillus sclerotiicarbonarius (strain CBS 121057 / IBT 28362)</name>
    <dbReference type="NCBI Taxonomy" id="1448318"/>
    <lineage>
        <taxon>Eukaryota</taxon>
        <taxon>Fungi</taxon>
        <taxon>Dikarya</taxon>
        <taxon>Ascomycota</taxon>
        <taxon>Pezizomycotina</taxon>
        <taxon>Eurotiomycetes</taxon>
        <taxon>Eurotiomycetidae</taxon>
        <taxon>Eurotiales</taxon>
        <taxon>Aspergillaceae</taxon>
        <taxon>Aspergillus</taxon>
        <taxon>Aspergillus subgen. Circumdati</taxon>
    </lineage>
</organism>
<evidence type="ECO:0000313" key="3">
    <source>
        <dbReference type="Proteomes" id="UP000248423"/>
    </source>
</evidence>
<keyword evidence="3" id="KW-1185">Reference proteome</keyword>
<sequence>MRIRYGSTEHTYCSGPRPTDRPTDRPDRRPRRSFRHKANQTSDRNGESPLCQVLVTGYACMHDLGRGEGRRGRTLGRLELRQDGDGSDPKDGGGEIGSYSGPIFRHLSAELESDSESRSRVWLVEGLPICTLQYRGIGNPVDEPVPGRMDSFRGTEIDSGNGTGKIYWVR</sequence>
<reference evidence="2 3" key="1">
    <citation type="submission" date="2018-02" db="EMBL/GenBank/DDBJ databases">
        <title>The genomes of Aspergillus section Nigri reveals drivers in fungal speciation.</title>
        <authorList>
            <consortium name="DOE Joint Genome Institute"/>
            <person name="Vesth T.C."/>
            <person name="Nybo J."/>
            <person name="Theobald S."/>
            <person name="Brandl J."/>
            <person name="Frisvad J.C."/>
            <person name="Nielsen K.F."/>
            <person name="Lyhne E.K."/>
            <person name="Kogle M.E."/>
            <person name="Kuo A."/>
            <person name="Riley R."/>
            <person name="Clum A."/>
            <person name="Nolan M."/>
            <person name="Lipzen A."/>
            <person name="Salamov A."/>
            <person name="Henrissat B."/>
            <person name="Wiebenga A."/>
            <person name="De vries R.P."/>
            <person name="Grigoriev I.V."/>
            <person name="Mortensen U.H."/>
            <person name="Andersen M.R."/>
            <person name="Baker S.E."/>
        </authorList>
    </citation>
    <scope>NUCLEOTIDE SEQUENCE [LARGE SCALE GENOMIC DNA]</scope>
    <source>
        <strain evidence="2 3">CBS 121057</strain>
    </source>
</reference>
<dbReference type="EMBL" id="KZ826452">
    <property type="protein sequence ID" value="PYI00425.1"/>
    <property type="molecule type" value="Genomic_DNA"/>
</dbReference>
<evidence type="ECO:0000256" key="1">
    <source>
        <dbReference type="SAM" id="MobiDB-lite"/>
    </source>
</evidence>
<evidence type="ECO:0000313" key="2">
    <source>
        <dbReference type="EMBL" id="PYI00425.1"/>
    </source>
</evidence>
<dbReference type="VEuPathDB" id="FungiDB:BO78DRAFT_42523"/>
<feature type="compositionally biased region" description="Basic and acidic residues" evidence="1">
    <location>
        <begin position="65"/>
        <end position="93"/>
    </location>
</feature>
<feature type="region of interest" description="Disordered" evidence="1">
    <location>
        <begin position="1"/>
        <end position="48"/>
    </location>
</feature>
<dbReference type="Proteomes" id="UP000248423">
    <property type="component" value="Unassembled WGS sequence"/>
</dbReference>
<feature type="compositionally biased region" description="Basic residues" evidence="1">
    <location>
        <begin position="28"/>
        <end position="38"/>
    </location>
</feature>
<accession>A0A319DW89</accession>
<feature type="region of interest" description="Disordered" evidence="1">
    <location>
        <begin position="65"/>
        <end position="99"/>
    </location>
</feature>
<dbReference type="AlphaFoldDB" id="A0A319DW89"/>
<protein>
    <submittedName>
        <fullName evidence="2">Uncharacterized protein</fullName>
    </submittedName>
</protein>
<proteinExistence type="predicted"/>
<gene>
    <name evidence="2" type="ORF">BO78DRAFT_42523</name>
</gene>
<name>A0A319DW89_ASPSB</name>
<feature type="compositionally biased region" description="Basic and acidic residues" evidence="1">
    <location>
        <begin position="18"/>
        <end position="27"/>
    </location>
</feature>